<evidence type="ECO:0000313" key="3">
    <source>
        <dbReference type="Proteomes" id="UP000293912"/>
    </source>
</evidence>
<dbReference type="EMBL" id="CP037867">
    <property type="protein sequence ID" value="QBM27772.1"/>
    <property type="molecule type" value="Genomic_DNA"/>
</dbReference>
<proteinExistence type="predicted"/>
<reference evidence="2 3" key="1">
    <citation type="submission" date="2019-03" db="EMBL/GenBank/DDBJ databases">
        <authorList>
            <person name="Sebastian G."/>
            <person name="Baumann P."/>
            <person name="Ruckert C."/>
            <person name="Kalinowski J."/>
            <person name="Nebel B."/>
            <person name="Takors R."/>
            <person name="Blombach B."/>
        </authorList>
    </citation>
    <scope>NUCLEOTIDE SEQUENCE [LARGE SCALE GENOMIC DNA]</scope>
    <source>
        <strain evidence="2 3">DSM 1084</strain>
    </source>
</reference>
<dbReference type="PROSITE" id="PS51257">
    <property type="entry name" value="PROKAR_LIPOPROTEIN"/>
    <property type="match status" value="1"/>
</dbReference>
<gene>
    <name evidence="2" type="ORF">HPF_08750</name>
</gene>
<dbReference type="AlphaFoldDB" id="A0A4P6WV80"/>
<keyword evidence="3" id="KW-1185">Reference proteome</keyword>
<evidence type="ECO:0000256" key="1">
    <source>
        <dbReference type="SAM" id="MobiDB-lite"/>
    </source>
</evidence>
<protein>
    <recommendedName>
        <fullName evidence="4">Lipoprotein</fullName>
    </recommendedName>
</protein>
<feature type="region of interest" description="Disordered" evidence="1">
    <location>
        <begin position="75"/>
        <end position="101"/>
    </location>
</feature>
<sequence length="240" mass="26223">MRLVLIFGAGFFSGCAAYNTEMRNSSGEVSYCQNVGWGWLGAPIAVINQHRCESAMRERGFAPVSDVSAQPARQAAALDISGGRPEQQGASKSGGQPQLRELKIPDPWSKMTIPDAKVRSGAVLWAKRQSPDVYLAVSVLSNSVEINVVDQLKLQQQAMVAKVAAPNLFPISEFEVAGIRGNFVHVVGVPSGSKEPVRFTTYVFLKGSNIYRVEISHLERDFFSNRDGVRDVVDLIVKEI</sequence>
<evidence type="ECO:0008006" key="4">
    <source>
        <dbReference type="Google" id="ProtNLM"/>
    </source>
</evidence>
<dbReference type="Proteomes" id="UP000293912">
    <property type="component" value="Chromosome"/>
</dbReference>
<dbReference type="KEGG" id="hpse:HPF_08750"/>
<organism evidence="2 3">
    <name type="scientific">Hydrogenophaga pseudoflava</name>
    <name type="common">Pseudomonas carboxydoflava</name>
    <dbReference type="NCBI Taxonomy" id="47421"/>
    <lineage>
        <taxon>Bacteria</taxon>
        <taxon>Pseudomonadati</taxon>
        <taxon>Pseudomonadota</taxon>
        <taxon>Betaproteobacteria</taxon>
        <taxon>Burkholderiales</taxon>
        <taxon>Comamonadaceae</taxon>
        <taxon>Hydrogenophaga</taxon>
    </lineage>
</organism>
<accession>A0A4P6WV80</accession>
<name>A0A4P6WV80_HYDPS</name>
<evidence type="ECO:0000313" key="2">
    <source>
        <dbReference type="EMBL" id="QBM27772.1"/>
    </source>
</evidence>